<proteinExistence type="predicted"/>
<gene>
    <name evidence="2" type="ORF">LTRI10_LOCUS12106</name>
</gene>
<sequence>MSEAEPISAKIKSAATVVEQVSAREKSAATASRRHRQKRLRRCGGGRGGQGSKHVLDLQEFLVDGLLCVSAPALSARLIDTQRTTIASCDQAFKKVGKNVIAKANLIIKADKVDRF</sequence>
<dbReference type="EMBL" id="OZ034815">
    <property type="protein sequence ID" value="CAL1369557.1"/>
    <property type="molecule type" value="Genomic_DNA"/>
</dbReference>
<evidence type="ECO:0000256" key="1">
    <source>
        <dbReference type="SAM" id="MobiDB-lite"/>
    </source>
</evidence>
<feature type="compositionally biased region" description="Basic residues" evidence="1">
    <location>
        <begin position="32"/>
        <end position="44"/>
    </location>
</feature>
<keyword evidence="3" id="KW-1185">Reference proteome</keyword>
<accession>A0AAV2D7X4</accession>
<organism evidence="2 3">
    <name type="scientific">Linum trigynum</name>
    <dbReference type="NCBI Taxonomy" id="586398"/>
    <lineage>
        <taxon>Eukaryota</taxon>
        <taxon>Viridiplantae</taxon>
        <taxon>Streptophyta</taxon>
        <taxon>Embryophyta</taxon>
        <taxon>Tracheophyta</taxon>
        <taxon>Spermatophyta</taxon>
        <taxon>Magnoliopsida</taxon>
        <taxon>eudicotyledons</taxon>
        <taxon>Gunneridae</taxon>
        <taxon>Pentapetalae</taxon>
        <taxon>rosids</taxon>
        <taxon>fabids</taxon>
        <taxon>Malpighiales</taxon>
        <taxon>Linaceae</taxon>
        <taxon>Linum</taxon>
    </lineage>
</organism>
<evidence type="ECO:0000313" key="3">
    <source>
        <dbReference type="Proteomes" id="UP001497516"/>
    </source>
</evidence>
<feature type="region of interest" description="Disordered" evidence="1">
    <location>
        <begin position="25"/>
        <end position="51"/>
    </location>
</feature>
<name>A0AAV2D7X4_9ROSI</name>
<evidence type="ECO:0000313" key="2">
    <source>
        <dbReference type="EMBL" id="CAL1369557.1"/>
    </source>
</evidence>
<reference evidence="2 3" key="1">
    <citation type="submission" date="2024-04" db="EMBL/GenBank/DDBJ databases">
        <authorList>
            <person name="Fracassetti M."/>
        </authorList>
    </citation>
    <scope>NUCLEOTIDE SEQUENCE [LARGE SCALE GENOMIC DNA]</scope>
</reference>
<protein>
    <submittedName>
        <fullName evidence="2">Uncharacterized protein</fullName>
    </submittedName>
</protein>
<dbReference type="Proteomes" id="UP001497516">
    <property type="component" value="Chromosome 2"/>
</dbReference>
<dbReference type="AlphaFoldDB" id="A0AAV2D7X4"/>